<dbReference type="EMBL" id="CH476615">
    <property type="protein sequence ID" value="EEP76596.1"/>
    <property type="molecule type" value="Genomic_DNA"/>
</dbReference>
<evidence type="ECO:0008006" key="3">
    <source>
        <dbReference type="Google" id="ProtNLM"/>
    </source>
</evidence>
<dbReference type="Pfam" id="PF01161">
    <property type="entry name" value="PBP"/>
    <property type="match status" value="1"/>
</dbReference>
<evidence type="ECO:0000313" key="2">
    <source>
        <dbReference type="Proteomes" id="UP000002058"/>
    </source>
</evidence>
<dbReference type="AlphaFoldDB" id="C4JI20"/>
<evidence type="ECO:0000313" key="1">
    <source>
        <dbReference type="EMBL" id="EEP76596.1"/>
    </source>
</evidence>
<dbReference type="KEGG" id="ure:UREG_01445"/>
<dbReference type="eggNOG" id="KOG3346">
    <property type="taxonomic scope" value="Eukaryota"/>
</dbReference>
<dbReference type="PANTHER" id="PTHR11362">
    <property type="entry name" value="PHOSPHATIDYLETHANOLAMINE-BINDING PROTEIN"/>
    <property type="match status" value="1"/>
</dbReference>
<dbReference type="PANTHER" id="PTHR11362:SF148">
    <property type="entry name" value="CARBOXYPEPTIDASE Y INHIBITOR"/>
    <property type="match status" value="1"/>
</dbReference>
<protein>
    <recommendedName>
        <fullName evidence="3">Phosphatidylethanolamine-binding protein</fullName>
    </recommendedName>
</protein>
<dbReference type="GO" id="GO:0030414">
    <property type="term" value="F:peptidase inhibitor activity"/>
    <property type="evidence" value="ECO:0007669"/>
    <property type="project" value="TreeGrafter"/>
</dbReference>
<dbReference type="Proteomes" id="UP000002058">
    <property type="component" value="Unassembled WGS sequence"/>
</dbReference>
<dbReference type="InParanoid" id="C4JI20"/>
<dbReference type="CDD" id="cd00866">
    <property type="entry name" value="PEBP_euk"/>
    <property type="match status" value="1"/>
</dbReference>
<dbReference type="STRING" id="336963.C4JI20"/>
<dbReference type="InterPro" id="IPR036610">
    <property type="entry name" value="PEBP-like_sf"/>
</dbReference>
<proteinExistence type="predicted"/>
<organism evidence="1 2">
    <name type="scientific">Uncinocarpus reesii (strain UAMH 1704)</name>
    <dbReference type="NCBI Taxonomy" id="336963"/>
    <lineage>
        <taxon>Eukaryota</taxon>
        <taxon>Fungi</taxon>
        <taxon>Dikarya</taxon>
        <taxon>Ascomycota</taxon>
        <taxon>Pezizomycotina</taxon>
        <taxon>Eurotiomycetes</taxon>
        <taxon>Eurotiomycetidae</taxon>
        <taxon>Onygenales</taxon>
        <taxon>Onygenaceae</taxon>
        <taxon>Uncinocarpus</taxon>
    </lineage>
</organism>
<keyword evidence="2" id="KW-1185">Reference proteome</keyword>
<dbReference type="MEROPS" id="I51.001"/>
<dbReference type="GO" id="GO:0046578">
    <property type="term" value="P:regulation of Ras protein signal transduction"/>
    <property type="evidence" value="ECO:0007669"/>
    <property type="project" value="TreeGrafter"/>
</dbReference>
<dbReference type="RefSeq" id="XP_002541929.1">
    <property type="nucleotide sequence ID" value="XM_002541883.1"/>
</dbReference>
<dbReference type="OMA" id="HIDKRTR"/>
<dbReference type="InterPro" id="IPR008914">
    <property type="entry name" value="PEBP"/>
</dbReference>
<dbReference type="FunCoup" id="C4JI20">
    <property type="interactions" value="1235"/>
</dbReference>
<dbReference type="GO" id="GO:0005543">
    <property type="term" value="F:phospholipid binding"/>
    <property type="evidence" value="ECO:0007669"/>
    <property type="project" value="TreeGrafter"/>
</dbReference>
<dbReference type="OrthoDB" id="2506647at2759"/>
<gene>
    <name evidence="1" type="ORF">UREG_01445</name>
</gene>
<sequence>MAAEIREALRSNGIISDVLDDFQPKFNLKISYPSTEIKLGTRIPTSKAQDTPTYEFHPISPSTGSESNKAYSLVLTDPDAKSREEPIWSEFCHWVIADVSGPGTGGASAGKTLEKYMPPSPPAGTGYHRYVFVLLKGDADKIGQLQAPKERKHWGYGKERHGVRQWASRYDLEVVAANFFFAQHE</sequence>
<dbReference type="InterPro" id="IPR035810">
    <property type="entry name" value="PEBP_euk"/>
</dbReference>
<dbReference type="GO" id="GO:0030162">
    <property type="term" value="P:regulation of proteolysis"/>
    <property type="evidence" value="ECO:0007669"/>
    <property type="project" value="TreeGrafter"/>
</dbReference>
<accession>C4JI20</accession>
<dbReference type="HOGENOM" id="CLU_043994_5_1_1"/>
<reference evidence="2" key="1">
    <citation type="journal article" date="2009" name="Genome Res.">
        <title>Comparative genomic analyses of the human fungal pathogens Coccidioides and their relatives.</title>
        <authorList>
            <person name="Sharpton T.J."/>
            <person name="Stajich J.E."/>
            <person name="Rounsley S.D."/>
            <person name="Gardner M.J."/>
            <person name="Wortman J.R."/>
            <person name="Jordar V.S."/>
            <person name="Maiti R."/>
            <person name="Kodira C.D."/>
            <person name="Neafsey D.E."/>
            <person name="Zeng Q."/>
            <person name="Hung C.-Y."/>
            <person name="McMahan C."/>
            <person name="Muszewska A."/>
            <person name="Grynberg M."/>
            <person name="Mandel M.A."/>
            <person name="Kellner E.M."/>
            <person name="Barker B.M."/>
            <person name="Galgiani J.N."/>
            <person name="Orbach M.J."/>
            <person name="Kirkland T.N."/>
            <person name="Cole G.T."/>
            <person name="Henn M.R."/>
            <person name="Birren B.W."/>
            <person name="Taylor J.W."/>
        </authorList>
    </citation>
    <scope>NUCLEOTIDE SEQUENCE [LARGE SCALE GENOMIC DNA]</scope>
    <source>
        <strain evidence="2">UAMH 1704</strain>
    </source>
</reference>
<dbReference type="VEuPathDB" id="FungiDB:UREG_01445"/>
<dbReference type="SUPFAM" id="SSF49777">
    <property type="entry name" value="PEBP-like"/>
    <property type="match status" value="1"/>
</dbReference>
<name>C4JI20_UNCRE</name>
<dbReference type="Gene3D" id="3.90.280.10">
    <property type="entry name" value="PEBP-like"/>
    <property type="match status" value="1"/>
</dbReference>
<dbReference type="GeneID" id="8440699"/>